<reference evidence="2 3" key="1">
    <citation type="submission" date="2019-10" db="EMBL/GenBank/DDBJ databases">
        <title>A novel species.</title>
        <authorList>
            <person name="Gao J."/>
        </authorList>
    </citation>
    <scope>NUCLEOTIDE SEQUENCE [LARGE SCALE GENOMIC DNA]</scope>
    <source>
        <strain evidence="2 3">QMT-28</strain>
    </source>
</reference>
<dbReference type="KEGG" id="sfy:GFH48_00865"/>
<evidence type="ECO:0000313" key="3">
    <source>
        <dbReference type="Proteomes" id="UP000326179"/>
    </source>
</evidence>
<feature type="compositionally biased region" description="Gly residues" evidence="1">
    <location>
        <begin position="77"/>
        <end position="89"/>
    </location>
</feature>
<keyword evidence="3" id="KW-1185">Reference proteome</keyword>
<evidence type="ECO:0008006" key="4">
    <source>
        <dbReference type="Google" id="ProtNLM"/>
    </source>
</evidence>
<dbReference type="AlphaFoldDB" id="A0A5Q0L5L5"/>
<proteinExistence type="predicted"/>
<organism evidence="2 3">
    <name type="scientific">Streptomyces fagopyri</name>
    <dbReference type="NCBI Taxonomy" id="2662397"/>
    <lineage>
        <taxon>Bacteria</taxon>
        <taxon>Bacillati</taxon>
        <taxon>Actinomycetota</taxon>
        <taxon>Actinomycetes</taxon>
        <taxon>Kitasatosporales</taxon>
        <taxon>Streptomycetaceae</taxon>
        <taxon>Streptomyces</taxon>
    </lineage>
</organism>
<dbReference type="RefSeq" id="WP_153286384.1">
    <property type="nucleotide sequence ID" value="NZ_CP045643.1"/>
</dbReference>
<sequence>MRKGIVALAVLVGLTAVGCGDGSRGGVVITGTPPATPYAGPLDVPFKENADEGVHEAEEASGAAGRALECDGEIHEGSGGGRWSEGDGGSTPEEGLRAYFDIEQPEVPDSGYRVERKEDGRVLFSYDVDGRTKVAVVVAEDQPHRPGWGPDTAASCDPAELPASYTDSRYEIWTDRSGRRLPTTTVSSSAGPEHCDWESAHFLQTGRAMGGKQYARDPRGVLGDALLTSAYDGHAHLPADARDTGYRFKGWVLWLAVDKSTAYVRTPHGVEAWPETKGTVGCQ</sequence>
<dbReference type="EMBL" id="CP045643">
    <property type="protein sequence ID" value="QFZ72016.1"/>
    <property type="molecule type" value="Genomic_DNA"/>
</dbReference>
<gene>
    <name evidence="2" type="ORF">GFH48_00865</name>
</gene>
<dbReference type="Proteomes" id="UP000326179">
    <property type="component" value="Chromosome"/>
</dbReference>
<evidence type="ECO:0000313" key="2">
    <source>
        <dbReference type="EMBL" id="QFZ72016.1"/>
    </source>
</evidence>
<name>A0A5Q0L5L5_9ACTN</name>
<protein>
    <recommendedName>
        <fullName evidence="4">Lipoprotein</fullName>
    </recommendedName>
</protein>
<evidence type="ECO:0000256" key="1">
    <source>
        <dbReference type="SAM" id="MobiDB-lite"/>
    </source>
</evidence>
<accession>A0A5Q0L5L5</accession>
<dbReference type="PROSITE" id="PS51257">
    <property type="entry name" value="PROKAR_LIPOPROTEIN"/>
    <property type="match status" value="1"/>
</dbReference>
<feature type="region of interest" description="Disordered" evidence="1">
    <location>
        <begin position="71"/>
        <end position="93"/>
    </location>
</feature>